<organism evidence="3 4">
    <name type="scientific">Streptomyces catenulae</name>
    <dbReference type="NCBI Taxonomy" id="66875"/>
    <lineage>
        <taxon>Bacteria</taxon>
        <taxon>Bacillati</taxon>
        <taxon>Actinomycetota</taxon>
        <taxon>Actinomycetes</taxon>
        <taxon>Kitasatosporales</taxon>
        <taxon>Streptomycetaceae</taxon>
        <taxon>Streptomyces</taxon>
    </lineage>
</organism>
<feature type="domain" description="Zinc finger CGNR" evidence="2">
    <location>
        <begin position="145"/>
        <end position="187"/>
    </location>
</feature>
<keyword evidence="4" id="KW-1185">Reference proteome</keyword>
<evidence type="ECO:0000259" key="2">
    <source>
        <dbReference type="Pfam" id="PF11706"/>
    </source>
</evidence>
<accession>A0ABV2Z855</accession>
<dbReference type="InterPro" id="IPR021005">
    <property type="entry name" value="Znf_CGNR"/>
</dbReference>
<dbReference type="Gene3D" id="1.10.3300.10">
    <property type="entry name" value="Jann2411-like domain"/>
    <property type="match status" value="1"/>
</dbReference>
<evidence type="ECO:0000313" key="3">
    <source>
        <dbReference type="EMBL" id="MEU3714191.1"/>
    </source>
</evidence>
<name>A0ABV2Z855_9ACTN</name>
<dbReference type="EMBL" id="JBEZVI010000037">
    <property type="protein sequence ID" value="MEU3714191.1"/>
    <property type="molecule type" value="Genomic_DNA"/>
</dbReference>
<dbReference type="Pfam" id="PF11706">
    <property type="entry name" value="zf-CGNR"/>
    <property type="match status" value="1"/>
</dbReference>
<dbReference type="InterPro" id="IPR010852">
    <property type="entry name" value="ABATE"/>
</dbReference>
<dbReference type="PANTHER" id="PTHR35525:SF3">
    <property type="entry name" value="BLL6575 PROTEIN"/>
    <property type="match status" value="1"/>
</dbReference>
<dbReference type="SUPFAM" id="SSF160904">
    <property type="entry name" value="Jann2411-like"/>
    <property type="match status" value="1"/>
</dbReference>
<dbReference type="InterPro" id="IPR023286">
    <property type="entry name" value="ABATE_dom_sf"/>
</dbReference>
<sequence>MAAPDEGLRFDCGRICLDLLATSGQAGELLTGPDQLRRWLTGSGAVPPDTALDGVNGRWVARFRGLREVVRRVLHAELTGGEAVIDLDLLNATAAAAGPPAVEAVRGPDGALAPRLARPPDRAALLAAVARDAVALLTDRATRDRLRRCEGAHCRLLFLDTSRGRRRRWCSSGVCGNRERVARHRKRAAADRDGAATAAAGPEGAPPEPGEAFTLQADLTRPTEVARAFDEVVARFGKL</sequence>
<comment type="caution">
    <text evidence="3">The sequence shown here is derived from an EMBL/GenBank/DDBJ whole genome shotgun (WGS) entry which is preliminary data.</text>
</comment>
<feature type="region of interest" description="Disordered" evidence="1">
    <location>
        <begin position="185"/>
        <end position="212"/>
    </location>
</feature>
<proteinExistence type="predicted"/>
<gene>
    <name evidence="3" type="ORF">AB0E61_29345</name>
</gene>
<dbReference type="Pfam" id="PF07336">
    <property type="entry name" value="ABATE"/>
    <property type="match status" value="1"/>
</dbReference>
<dbReference type="PANTHER" id="PTHR35525">
    <property type="entry name" value="BLL6575 PROTEIN"/>
    <property type="match status" value="1"/>
</dbReference>
<dbReference type="Proteomes" id="UP001550853">
    <property type="component" value="Unassembled WGS sequence"/>
</dbReference>
<feature type="non-terminal residue" evidence="3">
    <location>
        <position position="239"/>
    </location>
</feature>
<reference evidence="3 4" key="1">
    <citation type="submission" date="2024-06" db="EMBL/GenBank/DDBJ databases">
        <title>The Natural Products Discovery Center: Release of the First 8490 Sequenced Strains for Exploring Actinobacteria Biosynthetic Diversity.</title>
        <authorList>
            <person name="Kalkreuter E."/>
            <person name="Kautsar S.A."/>
            <person name="Yang D."/>
            <person name="Bader C.D."/>
            <person name="Teijaro C.N."/>
            <person name="Fluegel L."/>
            <person name="Davis C.M."/>
            <person name="Simpson J.R."/>
            <person name="Lauterbach L."/>
            <person name="Steele A.D."/>
            <person name="Gui C."/>
            <person name="Meng S."/>
            <person name="Li G."/>
            <person name="Viehrig K."/>
            <person name="Ye F."/>
            <person name="Su P."/>
            <person name="Kiefer A.F."/>
            <person name="Nichols A."/>
            <person name="Cepeda A.J."/>
            <person name="Yan W."/>
            <person name="Fan B."/>
            <person name="Jiang Y."/>
            <person name="Adhikari A."/>
            <person name="Zheng C.-J."/>
            <person name="Schuster L."/>
            <person name="Cowan T.M."/>
            <person name="Smanski M.J."/>
            <person name="Chevrette M.G."/>
            <person name="De Carvalho L.P.S."/>
            <person name="Shen B."/>
        </authorList>
    </citation>
    <scope>NUCLEOTIDE SEQUENCE [LARGE SCALE GENOMIC DNA]</scope>
    <source>
        <strain evidence="3 4">NPDC033039</strain>
    </source>
</reference>
<protein>
    <submittedName>
        <fullName evidence="3">ABATE domain-containing protein</fullName>
    </submittedName>
</protein>
<evidence type="ECO:0000256" key="1">
    <source>
        <dbReference type="SAM" id="MobiDB-lite"/>
    </source>
</evidence>
<evidence type="ECO:0000313" key="4">
    <source>
        <dbReference type="Proteomes" id="UP001550853"/>
    </source>
</evidence>
<dbReference type="RefSeq" id="WP_359042202.1">
    <property type="nucleotide sequence ID" value="NZ_JBEZVI010000037.1"/>
</dbReference>